<organism evidence="3 4">
    <name type="scientific">Mucor plumbeus</name>
    <dbReference type="NCBI Taxonomy" id="97098"/>
    <lineage>
        <taxon>Eukaryota</taxon>
        <taxon>Fungi</taxon>
        <taxon>Fungi incertae sedis</taxon>
        <taxon>Mucoromycota</taxon>
        <taxon>Mucoromycotina</taxon>
        <taxon>Mucoromycetes</taxon>
        <taxon>Mucorales</taxon>
        <taxon>Mucorineae</taxon>
        <taxon>Mucoraceae</taxon>
        <taxon>Mucor</taxon>
    </lineage>
</organism>
<feature type="compositionally biased region" description="Low complexity" evidence="2">
    <location>
        <begin position="33"/>
        <end position="45"/>
    </location>
</feature>
<keyword evidence="1" id="KW-0175">Coiled coil</keyword>
<feature type="compositionally biased region" description="Polar residues" evidence="2">
    <location>
        <begin position="84"/>
        <end position="94"/>
    </location>
</feature>
<accession>A0A8H7QFY8</accession>
<comment type="caution">
    <text evidence="3">The sequence shown here is derived from an EMBL/GenBank/DDBJ whole genome shotgun (WGS) entry which is preliminary data.</text>
</comment>
<protein>
    <submittedName>
        <fullName evidence="3">Uncharacterized protein</fullName>
    </submittedName>
</protein>
<name>A0A8H7QFY8_9FUNG</name>
<keyword evidence="4" id="KW-1185">Reference proteome</keyword>
<feature type="coiled-coil region" evidence="1">
    <location>
        <begin position="660"/>
        <end position="908"/>
    </location>
</feature>
<sequence length="988" mass="112402">MGLKKLFSTKDKQDKQDKDSLKSYKNNRRDSTKSSTISLTKTISSWGQKEKDKLKHQSLGSSSGNSNHSLTTYNNKRLSEPSPAASSVSLSHQLPPTRENKVTQNYDQQQKAVQQQRHNPFSNTSPVTPSGSMRDVNNVVNVLRNSMSSEASLSTFASATGEEEKHTRYNTSHETLGATIPVVIKEEQKENDSTNPFLQKKDDKSTVISQVFYTPPMRFSNDSNKFELSDDEYHHNNNEHNNNDAPITPPDSAKNETNSPDGNESLYEELLAIQYQLDAVNPNNAVDIKNRLDGVNQLLTKALDNSTHLETRLKSIIDISKQTIIAINEENKVLKEADEITKAELEQIKQQDEAIKEQHQGQLTVYQDLKDRHADVIKENQSLLQKIQDLSSQLDQHIATHENVSLLLNNGKESDEKEKESDLQDKLKKIITLSASSQLLNKQLEDKLQKITTQHAQELEALKQTFEAEMQQHLESKKQELLELQTKLEAEKNEQLELKHQELIALQIKIDTDAKTLGASHQAEIQALEQEHKEKQEASSLQLKTESDENAVILEKEHQTEIQNIKIKFEQEQQQKLETLQNEHEKVVQELRTKAQNDIAALEEQYQSKMQALEDKYSGSITNVTDDMKQKQEIWQQKETEYTTRIESLEKSNSDDKLQLESCTTHIKKLEEENDQIKDQIDILKSGTSDDIQKVAQDNITYKQELKEKEDLEKEHAISIVAVTTELAMLKKTLESTKEENIGLRSKMDETLQQLVELQSSKEASDKELKESIQMINEQSAQSLIKAQQQHDIKLLAAEKECQQLKDQLAEMEQVSREAAKSVIDENERLENRLRQIEESSQLAIHENAALNEEIELLNKNTSKRTLVSENQQLKNELKVMNNIRQENSSLNELVECLQAKVKKLSMEDGVVANSSSESGNGNSNNQQDELMLMHTRAQLGLIEYLEGEDDVSLAMSKFKKQLEAETREFVLTTSKNNGGLIPSLSEE</sequence>
<dbReference type="EMBL" id="JAEPRC010000875">
    <property type="protein sequence ID" value="KAG2191040.1"/>
    <property type="molecule type" value="Genomic_DNA"/>
</dbReference>
<evidence type="ECO:0000256" key="2">
    <source>
        <dbReference type="SAM" id="MobiDB-lite"/>
    </source>
</evidence>
<dbReference type="AlphaFoldDB" id="A0A8H7QFY8"/>
<feature type="compositionally biased region" description="Low complexity" evidence="2">
    <location>
        <begin position="57"/>
        <end position="72"/>
    </location>
</feature>
<proteinExistence type="predicted"/>
<dbReference type="Proteomes" id="UP000650833">
    <property type="component" value="Unassembled WGS sequence"/>
</dbReference>
<evidence type="ECO:0000313" key="3">
    <source>
        <dbReference type="EMBL" id="KAG2191040.1"/>
    </source>
</evidence>
<feature type="compositionally biased region" description="Basic and acidic residues" evidence="2">
    <location>
        <begin position="8"/>
        <end position="32"/>
    </location>
</feature>
<evidence type="ECO:0000256" key="1">
    <source>
        <dbReference type="SAM" id="Coils"/>
    </source>
</evidence>
<feature type="region of interest" description="Disordered" evidence="2">
    <location>
        <begin position="219"/>
        <end position="263"/>
    </location>
</feature>
<evidence type="ECO:0000313" key="4">
    <source>
        <dbReference type="Proteomes" id="UP000650833"/>
    </source>
</evidence>
<feature type="compositionally biased region" description="Polar residues" evidence="2">
    <location>
        <begin position="102"/>
        <end position="131"/>
    </location>
</feature>
<feature type="coiled-coil region" evidence="1">
    <location>
        <begin position="366"/>
        <end position="400"/>
    </location>
</feature>
<feature type="region of interest" description="Disordered" evidence="2">
    <location>
        <begin position="1"/>
        <end position="134"/>
    </location>
</feature>
<reference evidence="3" key="1">
    <citation type="submission" date="2020-12" db="EMBL/GenBank/DDBJ databases">
        <title>Metabolic potential, ecology and presence of endohyphal bacteria is reflected in genomic diversity of Mucoromycotina.</title>
        <authorList>
            <person name="Muszewska A."/>
            <person name="Okrasinska A."/>
            <person name="Steczkiewicz K."/>
            <person name="Drgas O."/>
            <person name="Orlowska M."/>
            <person name="Perlinska-Lenart U."/>
            <person name="Aleksandrzak-Piekarczyk T."/>
            <person name="Szatraj K."/>
            <person name="Zielenkiewicz U."/>
            <person name="Pilsyk S."/>
            <person name="Malc E."/>
            <person name="Mieczkowski P."/>
            <person name="Kruszewska J.S."/>
            <person name="Biernat P."/>
            <person name="Pawlowska J."/>
        </authorList>
    </citation>
    <scope>NUCLEOTIDE SEQUENCE</scope>
    <source>
        <strain evidence="3">CBS 226.32</strain>
    </source>
</reference>
<feature type="compositionally biased region" description="Basic and acidic residues" evidence="2">
    <location>
        <begin position="224"/>
        <end position="242"/>
    </location>
</feature>
<gene>
    <name evidence="3" type="ORF">INT46_003053</name>
</gene>
<dbReference type="OrthoDB" id="2252112at2759"/>
<feature type="coiled-coil region" evidence="1">
    <location>
        <begin position="441"/>
        <end position="612"/>
    </location>
</feature>